<protein>
    <submittedName>
        <fullName evidence="5">Glutathione S-transferase</fullName>
    </submittedName>
</protein>
<name>A0A9P6EUC9_9AGAR</name>
<dbReference type="PANTHER" id="PTHR44051">
    <property type="entry name" value="GLUTATHIONE S-TRANSFERASE-RELATED"/>
    <property type="match status" value="1"/>
</dbReference>
<dbReference type="Pfam" id="PF02798">
    <property type="entry name" value="GST_N"/>
    <property type="match status" value="1"/>
</dbReference>
<dbReference type="SUPFAM" id="SSF47616">
    <property type="entry name" value="GST C-terminal domain-like"/>
    <property type="match status" value="1"/>
</dbReference>
<evidence type="ECO:0000256" key="2">
    <source>
        <dbReference type="RuleBase" id="RU003494"/>
    </source>
</evidence>
<dbReference type="EMBL" id="MU157825">
    <property type="protein sequence ID" value="KAF9534849.1"/>
    <property type="molecule type" value="Genomic_DNA"/>
</dbReference>
<dbReference type="SFLD" id="SFLDS00019">
    <property type="entry name" value="Glutathione_Transferase_(cytos"/>
    <property type="match status" value="1"/>
</dbReference>
<dbReference type="InterPro" id="IPR036282">
    <property type="entry name" value="Glutathione-S-Trfase_C_sf"/>
</dbReference>
<dbReference type="SFLD" id="SFLDG00358">
    <property type="entry name" value="Main_(cytGST)"/>
    <property type="match status" value="1"/>
</dbReference>
<comment type="caution">
    <text evidence="5">The sequence shown here is derived from an EMBL/GenBank/DDBJ whole genome shotgun (WGS) entry which is preliminary data.</text>
</comment>
<dbReference type="AlphaFoldDB" id="A0A9P6EUC9"/>
<evidence type="ECO:0000259" key="4">
    <source>
        <dbReference type="PROSITE" id="PS50405"/>
    </source>
</evidence>
<evidence type="ECO:0000313" key="5">
    <source>
        <dbReference type="EMBL" id="KAF9534849.1"/>
    </source>
</evidence>
<dbReference type="Gene3D" id="1.20.1050.10">
    <property type="match status" value="1"/>
</dbReference>
<evidence type="ECO:0000313" key="6">
    <source>
        <dbReference type="Proteomes" id="UP000807306"/>
    </source>
</evidence>
<feature type="domain" description="GST N-terminal" evidence="3">
    <location>
        <begin position="34"/>
        <end position="123"/>
    </location>
</feature>
<reference evidence="5" key="1">
    <citation type="submission" date="2020-11" db="EMBL/GenBank/DDBJ databases">
        <authorList>
            <consortium name="DOE Joint Genome Institute"/>
            <person name="Ahrendt S."/>
            <person name="Riley R."/>
            <person name="Andreopoulos W."/>
            <person name="Labutti K."/>
            <person name="Pangilinan J."/>
            <person name="Ruiz-Duenas F.J."/>
            <person name="Barrasa J.M."/>
            <person name="Sanchez-Garcia M."/>
            <person name="Camarero S."/>
            <person name="Miyauchi S."/>
            <person name="Serrano A."/>
            <person name="Linde D."/>
            <person name="Babiker R."/>
            <person name="Drula E."/>
            <person name="Ayuso-Fernandez I."/>
            <person name="Pacheco R."/>
            <person name="Padilla G."/>
            <person name="Ferreira P."/>
            <person name="Barriuso J."/>
            <person name="Kellner H."/>
            <person name="Castanera R."/>
            <person name="Alfaro M."/>
            <person name="Ramirez L."/>
            <person name="Pisabarro A.G."/>
            <person name="Kuo A."/>
            <person name="Tritt A."/>
            <person name="Lipzen A."/>
            <person name="He G."/>
            <person name="Yan M."/>
            <person name="Ng V."/>
            <person name="Cullen D."/>
            <person name="Martin F."/>
            <person name="Rosso M.-N."/>
            <person name="Henrissat B."/>
            <person name="Hibbett D."/>
            <person name="Martinez A.T."/>
            <person name="Grigoriev I.V."/>
        </authorList>
    </citation>
    <scope>NUCLEOTIDE SEQUENCE</scope>
    <source>
        <strain evidence="5">CBS 506.95</strain>
    </source>
</reference>
<organism evidence="5 6">
    <name type="scientific">Crepidotus variabilis</name>
    <dbReference type="NCBI Taxonomy" id="179855"/>
    <lineage>
        <taxon>Eukaryota</taxon>
        <taxon>Fungi</taxon>
        <taxon>Dikarya</taxon>
        <taxon>Basidiomycota</taxon>
        <taxon>Agaricomycotina</taxon>
        <taxon>Agaricomycetes</taxon>
        <taxon>Agaricomycetidae</taxon>
        <taxon>Agaricales</taxon>
        <taxon>Agaricineae</taxon>
        <taxon>Crepidotaceae</taxon>
        <taxon>Crepidotus</taxon>
    </lineage>
</organism>
<dbReference type="InterPro" id="IPR010987">
    <property type="entry name" value="Glutathione-S-Trfase_C-like"/>
</dbReference>
<gene>
    <name evidence="5" type="ORF">CPB83DRAFT_843045</name>
</gene>
<keyword evidence="6" id="KW-1185">Reference proteome</keyword>
<dbReference type="InterPro" id="IPR040079">
    <property type="entry name" value="Glutathione_S-Trfase"/>
</dbReference>
<dbReference type="SFLD" id="SFLDG01151">
    <property type="entry name" value="Main.2:_Nu-like"/>
    <property type="match status" value="1"/>
</dbReference>
<sequence length="251" mass="29009">MMMINRLLRKELIQQLRPARHQPRLFYSTMSTAQKPILLYTLGTPNGVAASIYLEELKAAVQGFDYDYQKIDISKNTQKEPWFIKLNPNGRIPTIVDKARKDFPVFETSAILLYLAQHYDKEYKFWFNPETEPNEYSDMLQWLFFAHGGIGPMQGQLGHFTRAAPEDIPYAKKRYLDETKRLYGVLEIRLKDRDYLAGAGRGKYSLADIKTFPWVRLASFGLDEFPLVKAWVERSEKHSASAAGLQIPPKV</sequence>
<dbReference type="Pfam" id="PF00043">
    <property type="entry name" value="GST_C"/>
    <property type="match status" value="1"/>
</dbReference>
<evidence type="ECO:0000256" key="1">
    <source>
        <dbReference type="ARBA" id="ARBA00007409"/>
    </source>
</evidence>
<accession>A0A9P6EUC9</accession>
<dbReference type="InterPro" id="IPR036249">
    <property type="entry name" value="Thioredoxin-like_sf"/>
</dbReference>
<dbReference type="PROSITE" id="PS50404">
    <property type="entry name" value="GST_NTER"/>
    <property type="match status" value="1"/>
</dbReference>
<dbReference type="InterPro" id="IPR004046">
    <property type="entry name" value="GST_C"/>
</dbReference>
<evidence type="ECO:0000259" key="3">
    <source>
        <dbReference type="PROSITE" id="PS50404"/>
    </source>
</evidence>
<dbReference type="PROSITE" id="PS50405">
    <property type="entry name" value="GST_CTER"/>
    <property type="match status" value="1"/>
</dbReference>
<dbReference type="PANTHER" id="PTHR44051:SF8">
    <property type="entry name" value="GLUTATHIONE S-TRANSFERASE GSTA"/>
    <property type="match status" value="1"/>
</dbReference>
<dbReference type="SUPFAM" id="SSF52833">
    <property type="entry name" value="Thioredoxin-like"/>
    <property type="match status" value="1"/>
</dbReference>
<dbReference type="Proteomes" id="UP000807306">
    <property type="component" value="Unassembled WGS sequence"/>
</dbReference>
<comment type="similarity">
    <text evidence="1 2">Belongs to the GST superfamily.</text>
</comment>
<proteinExistence type="inferred from homology"/>
<feature type="domain" description="GST C-terminal" evidence="4">
    <location>
        <begin position="132"/>
        <end position="251"/>
    </location>
</feature>
<dbReference type="InterPro" id="IPR004045">
    <property type="entry name" value="Glutathione_S-Trfase_N"/>
</dbReference>
<dbReference type="OrthoDB" id="422574at2759"/>
<dbReference type="CDD" id="cd03048">
    <property type="entry name" value="GST_N_Ure2p_like"/>
    <property type="match status" value="1"/>
</dbReference>
<dbReference type="Gene3D" id="3.40.30.10">
    <property type="entry name" value="Glutaredoxin"/>
    <property type="match status" value="1"/>
</dbReference>